<sequence length="28" mass="2958">MTYDATYKSNGGANDRTSSVAPIPNLTI</sequence>
<organism evidence="2 3">
    <name type="scientific">Methylomirabilis oxygeniifera</name>
    <dbReference type="NCBI Taxonomy" id="671143"/>
    <lineage>
        <taxon>Bacteria</taxon>
        <taxon>Candidatus Methylomirabilota</taxon>
        <taxon>Candidatus Methylomirabilia</taxon>
        <taxon>Candidatus Methylomirabilales</taxon>
        <taxon>Candidatus Methylomirabilaceae</taxon>
        <taxon>Candidatus Methylomirabilis</taxon>
    </lineage>
</organism>
<proteinExistence type="predicted"/>
<name>D5MMT7_METO1</name>
<evidence type="ECO:0000313" key="2">
    <source>
        <dbReference type="EMBL" id="CBE68037.1"/>
    </source>
</evidence>
<evidence type="ECO:0000256" key="1">
    <source>
        <dbReference type="SAM" id="MobiDB-lite"/>
    </source>
</evidence>
<gene>
    <name evidence="2" type="ORF">DAMO_0976</name>
</gene>
<reference evidence="2 3" key="1">
    <citation type="journal article" date="2010" name="Nature">
        <title>Nitrite-driven anaerobic methane oxidation by oxygenic bacteria.</title>
        <authorList>
            <person name="Ettwig K.F."/>
            <person name="Butler M.K."/>
            <person name="Le Paslier D."/>
            <person name="Pelletier E."/>
            <person name="Mangenot S."/>
            <person name="Kuypers M.M.M."/>
            <person name="Schreiber F."/>
            <person name="Dutilh B.E."/>
            <person name="Zedelius J."/>
            <person name="de Beer D."/>
            <person name="Gloerich J."/>
            <person name="Wessels H.J.C.T."/>
            <person name="van Allen T."/>
            <person name="Luesken F."/>
            <person name="Wu M."/>
            <person name="van de Pas-Schoonen K.T."/>
            <person name="Op den Camp H.J.M."/>
            <person name="Janssen-Megens E.M."/>
            <person name="Francoijs K-J."/>
            <person name="Stunnenberg H."/>
            <person name="Weissenbach J."/>
            <person name="Jetten M.S.M."/>
            <person name="Strous M."/>
        </authorList>
    </citation>
    <scope>NUCLEOTIDE SEQUENCE [LARGE SCALE GENOMIC DNA]</scope>
</reference>
<dbReference type="AlphaFoldDB" id="D5MMT7"/>
<accession>D5MMT7</accession>
<feature type="compositionally biased region" description="Polar residues" evidence="1">
    <location>
        <begin position="7"/>
        <end position="28"/>
    </location>
</feature>
<dbReference type="KEGG" id="mox:DAMO_0976"/>
<dbReference type="Proteomes" id="UP000006898">
    <property type="component" value="Chromosome"/>
</dbReference>
<feature type="region of interest" description="Disordered" evidence="1">
    <location>
        <begin position="1"/>
        <end position="28"/>
    </location>
</feature>
<protein>
    <submittedName>
        <fullName evidence="2">Uncharacterized protein</fullName>
    </submittedName>
</protein>
<dbReference type="HOGENOM" id="CLU_3412452_0_0_0"/>
<evidence type="ECO:0000313" key="3">
    <source>
        <dbReference type="Proteomes" id="UP000006898"/>
    </source>
</evidence>
<dbReference type="EMBL" id="FP565575">
    <property type="protein sequence ID" value="CBE68037.1"/>
    <property type="molecule type" value="Genomic_DNA"/>
</dbReference>
<dbReference type="STRING" id="671143.DAMO_0976"/>